<dbReference type="SUPFAM" id="SSF52047">
    <property type="entry name" value="RNI-like"/>
    <property type="match status" value="1"/>
</dbReference>
<accession>A0A830HNQ8</accession>
<feature type="compositionally biased region" description="Basic residues" evidence="2">
    <location>
        <begin position="666"/>
        <end position="675"/>
    </location>
</feature>
<feature type="compositionally biased region" description="Low complexity" evidence="2">
    <location>
        <begin position="70"/>
        <end position="96"/>
    </location>
</feature>
<keyword evidence="4" id="KW-1185">Reference proteome</keyword>
<comment type="subcellular location">
    <subcellularLocation>
        <location evidence="1">Cytoplasm</location>
        <location evidence="1">Cytoskeleton</location>
        <location evidence="1">Cilium axoneme</location>
    </subcellularLocation>
</comment>
<protein>
    <recommendedName>
        <fullName evidence="5">F-box domain-containing protein</fullName>
    </recommendedName>
</protein>
<evidence type="ECO:0008006" key="5">
    <source>
        <dbReference type="Google" id="ProtNLM"/>
    </source>
</evidence>
<dbReference type="AlphaFoldDB" id="A0A830HNQ8"/>
<feature type="region of interest" description="Disordered" evidence="2">
    <location>
        <begin position="647"/>
        <end position="675"/>
    </location>
</feature>
<dbReference type="SMART" id="SM00367">
    <property type="entry name" value="LRR_CC"/>
    <property type="match status" value="4"/>
</dbReference>
<feature type="region of interest" description="Disordered" evidence="2">
    <location>
        <begin position="130"/>
        <end position="176"/>
    </location>
</feature>
<comment type="caution">
    <text evidence="3">The sequence shown here is derived from an EMBL/GenBank/DDBJ whole genome shotgun (WGS) entry which is preliminary data.</text>
</comment>
<feature type="region of interest" description="Disordered" evidence="2">
    <location>
        <begin position="184"/>
        <end position="203"/>
    </location>
</feature>
<evidence type="ECO:0000313" key="4">
    <source>
        <dbReference type="Proteomes" id="UP000660262"/>
    </source>
</evidence>
<reference evidence="3" key="1">
    <citation type="submission" date="2020-10" db="EMBL/GenBank/DDBJ databases">
        <title>Unveiling of a novel bifunctional photoreceptor, Dualchrome1, isolated from a cosmopolitan green alga.</title>
        <authorList>
            <person name="Suzuki S."/>
            <person name="Kawachi M."/>
        </authorList>
    </citation>
    <scope>NUCLEOTIDE SEQUENCE</scope>
    <source>
        <strain evidence="3">NIES 2893</strain>
    </source>
</reference>
<evidence type="ECO:0000256" key="2">
    <source>
        <dbReference type="SAM" id="MobiDB-lite"/>
    </source>
</evidence>
<dbReference type="EMBL" id="BNJQ01000020">
    <property type="protein sequence ID" value="GHP08315.1"/>
    <property type="molecule type" value="Genomic_DNA"/>
</dbReference>
<dbReference type="InterPro" id="IPR006553">
    <property type="entry name" value="Leu-rich_rpt_Cys-con_subtyp"/>
</dbReference>
<feature type="region of interest" description="Disordered" evidence="2">
    <location>
        <begin position="69"/>
        <end position="103"/>
    </location>
</feature>
<gene>
    <name evidence="3" type="ORF">PPROV_000705500</name>
</gene>
<dbReference type="Gene3D" id="3.80.10.10">
    <property type="entry name" value="Ribonuclease Inhibitor"/>
    <property type="match status" value="1"/>
</dbReference>
<dbReference type="InterPro" id="IPR032675">
    <property type="entry name" value="LRR_dom_sf"/>
</dbReference>
<sequence length="824" mass="87480">MMDDSMDVDIDVLLKARAAASEPAGARGEEELRADSRAITHAHDGDNTTTQRDISKANAPTSIVRWHHMPTTAPTTTPNRTTTTTTTTTAVAPASTSKNKERGSYKCGLCGLPKKGHICKFAKAQKPNPVAGDMAAGPSTHASNTASPPPLPSQVAMPTPTPTPGVKNIIDNTGMTMTTPTASALVTPANAPRQRQRTTPAPKQVTKRVLFATPEKAPPPPPETQQSRDSKLSMALALSRLAPKDVAVAACVCRVWRSAASYVLTHTAGATLDISDVPARRRAIGVLQALSVRSSPLAHLSLCCPRPNKDPFEQPQPHQCASIYSAIAENANTTQHLTRLHLTAEQSTYAFPNASIFDFCAFDAATTTSASAAAINISLQNADNAQLIHLVSVSCKLRTLTIDSWAAATNCGTRLRISSATLHDLAIAEMTDVDDLALNCPSLRNLSLDFDDQPAFACPWDQSSHESGFAESELPTARPTTMMRQLAESVTMSPSLERLHVRLQSLGDQAVSALCSSGEIVALRTLEIVHATRLTDAGAAMLVRCCPNITTLDLSGCTLLTDDILTTITDDEKLAKNLVTLRLAGCTNLSMRAVSAAVPRLAALETLDLGYVFVDDRRTVKVSGPASSAPLSAAWFMQGREMTAVAAGAGAGGDWDDDDEEDKAQRRSNRLRHKSPVASPIAPRVAPVVYRVSMPVSPNKVLSPLRAGASAGSVLKRERALSPMRPVKVARVSEVDTVGGLGPDALKIVHPRLVVISLWGCSRVRSLSVEECSSLKEVCLNGCARLSFDRLHLPRGADGKTTSSVVVLSKGMGETVATKTEVGL</sequence>
<dbReference type="GO" id="GO:0005930">
    <property type="term" value="C:axoneme"/>
    <property type="evidence" value="ECO:0007669"/>
    <property type="project" value="UniProtKB-SubCell"/>
</dbReference>
<evidence type="ECO:0000256" key="1">
    <source>
        <dbReference type="ARBA" id="ARBA00004430"/>
    </source>
</evidence>
<organism evidence="3 4">
    <name type="scientific">Pycnococcus provasolii</name>
    <dbReference type="NCBI Taxonomy" id="41880"/>
    <lineage>
        <taxon>Eukaryota</taxon>
        <taxon>Viridiplantae</taxon>
        <taxon>Chlorophyta</taxon>
        <taxon>Pseudoscourfieldiophyceae</taxon>
        <taxon>Pseudoscourfieldiales</taxon>
        <taxon>Pycnococcaceae</taxon>
        <taxon>Pycnococcus</taxon>
    </lineage>
</organism>
<name>A0A830HNQ8_9CHLO</name>
<dbReference type="PANTHER" id="PTHR13318">
    <property type="entry name" value="PARTNER OF PAIRED, ISOFORM B-RELATED"/>
    <property type="match status" value="1"/>
</dbReference>
<proteinExistence type="predicted"/>
<dbReference type="OrthoDB" id="6362633at2759"/>
<dbReference type="GO" id="GO:0019005">
    <property type="term" value="C:SCF ubiquitin ligase complex"/>
    <property type="evidence" value="ECO:0007669"/>
    <property type="project" value="TreeGrafter"/>
</dbReference>
<evidence type="ECO:0000313" key="3">
    <source>
        <dbReference type="EMBL" id="GHP08315.1"/>
    </source>
</evidence>
<dbReference type="GO" id="GO:0031146">
    <property type="term" value="P:SCF-dependent proteasomal ubiquitin-dependent protein catabolic process"/>
    <property type="evidence" value="ECO:0007669"/>
    <property type="project" value="TreeGrafter"/>
</dbReference>
<dbReference type="Proteomes" id="UP000660262">
    <property type="component" value="Unassembled WGS sequence"/>
</dbReference>